<evidence type="ECO:0000256" key="2">
    <source>
        <dbReference type="SAM" id="Phobius"/>
    </source>
</evidence>
<name>A0A428VZ06_AMYBA</name>
<keyword evidence="2" id="KW-0472">Membrane</keyword>
<keyword evidence="2" id="KW-0812">Transmembrane</keyword>
<organism evidence="4 5">
    <name type="scientific">Amycolatopsis balhimycina DSM 5908</name>
    <dbReference type="NCBI Taxonomy" id="1081091"/>
    <lineage>
        <taxon>Bacteria</taxon>
        <taxon>Bacillati</taxon>
        <taxon>Actinomycetota</taxon>
        <taxon>Actinomycetes</taxon>
        <taxon>Pseudonocardiales</taxon>
        <taxon>Pseudonocardiaceae</taxon>
        <taxon>Amycolatopsis</taxon>
    </lineage>
</organism>
<feature type="transmembrane region" description="Helical" evidence="2">
    <location>
        <begin position="654"/>
        <end position="677"/>
    </location>
</feature>
<reference evidence="4 5" key="1">
    <citation type="submission" date="2018-05" db="EMBL/GenBank/DDBJ databases">
        <title>Evolution of GPA BGCs.</title>
        <authorList>
            <person name="Waglechner N."/>
            <person name="Wright G.D."/>
        </authorList>
    </citation>
    <scope>NUCLEOTIDE SEQUENCE [LARGE SCALE GENOMIC DNA]</scope>
    <source>
        <strain evidence="4 5">DSM 5908</strain>
    </source>
</reference>
<comment type="caution">
    <text evidence="4">The sequence shown here is derived from an EMBL/GenBank/DDBJ whole genome shotgun (WGS) entry which is preliminary data.</text>
</comment>
<feature type="domain" description="AAA+ ATPase" evidence="3">
    <location>
        <begin position="25"/>
        <end position="200"/>
    </location>
</feature>
<sequence>MTQDFHDALPKSLSQKFSEALRDQPTGAIGLIGPRGVGKTSLLLACARGDFDVDGTDKPVTVMMRAPIRYDPTEFLYAVYEALRAAVPPDELPREAPLRELVAKHVKQIRRSPETLSQPQVAGALGRFTTLVASDRRVRILIDKLDHVAPPERVSDFLTDIREVLGVPNCQLVIAASDALAAETLAEHVDRTIRLEGLALSESVALLETAVPGLPPRLLCFLHCVAGGVPRRLRQLARIAVDSAPVDPSGDSFIHEILWKEFHGVDNPPTAALQGTLVKAFTIDVDDEWFRRAVNETQWAGSFDSLGHVRNLLGTDPARAAAKLAGFRTAWGLGPQVVTPPAGIEPEPFREPVDEPPEESDPDVLELEREWLPQLIGEELESTEAQRAIKRMNLDRGALAAEIASSALLQDVVATCSSRLGEDLQALSESLLDKHTGRNLLTGTLTAVATGGVATVSVSWVVGTLTVVAVVVAAGVQFGVERSNQARLSERRERLKARWRRDVVELGVRPASRLALNKALQPVLWFSLVITDQSGLNHAAGDEFVVDTGSVRRFDRAARRVRSGALGLAGPRGSGKTTLIGRWVRDELDRVAIQVPAPIRYEPRDFVLHLHSALCLKVIRGLGRGGPGTGVHPDWGLLLDREHRRKQIWLVLRFLFWAGVVLCAATGWAIAALGLSAPKTMFGELLARRSTGDLPALLILLLGSLGAAGIAGTLLAVVWLKLRRRGWSLLRVLRSMLTRTKARSKQDLLVDLARRDLTQIRFLQTLTTGWSGKLTLPLKIDLSRTRSTQVSQRPLTHPELVGQLQRFIQQLAEVLAPRDGRPSVVIGIDELDKVEPAEDAQRFVNEIKGVFGVPGCQFVVSVSEEALTAFERRGLAFRDAFDSAFDEIVRVDHLSLSDADHMLSKRVTGMSEPFRYLCHCLSGGLPRELIRVARNIAELSGPDTMPMLAEVTERLVVDELGRKATSLQEAAARIGAGADVAAFVRMMHTCTANPTPAMLLRNAPAVTTVDDSPLGRLRLESHIYLRYAATLLQVFDNDLDRTELRVASATAEDPGSFDALASVQQQMGLHPMVAAVALDRFRLAWNLDPGRHPADRSFASSELLLQPDGGGLPAELRWLCHCLSGGAPHSLLRTAKRAVALLNNEPPPSLDRVVHRLVGDDLRERLENLHEQAVKLGLGPDIADLRKTLRGCAHGTANDLLTAAGPALPNGNRLAALRAECRVHLRFAATVLQLFASGRVPTDGSLDALATVPQLVATGAADAGKLIDQIRVTYHLYP</sequence>
<dbReference type="Gene3D" id="3.40.50.300">
    <property type="entry name" value="P-loop containing nucleotide triphosphate hydrolases"/>
    <property type="match status" value="1"/>
</dbReference>
<dbReference type="OrthoDB" id="5150226at2"/>
<dbReference type="AlphaFoldDB" id="A0A428VZ06"/>
<dbReference type="RefSeq" id="WP_020646593.1">
    <property type="nucleotide sequence ID" value="NZ_QHHU01000093.1"/>
</dbReference>
<feature type="region of interest" description="Disordered" evidence="1">
    <location>
        <begin position="338"/>
        <end position="361"/>
    </location>
</feature>
<dbReference type="EMBL" id="QHHU01000093">
    <property type="protein sequence ID" value="RSM36041.1"/>
    <property type="molecule type" value="Genomic_DNA"/>
</dbReference>
<protein>
    <recommendedName>
        <fullName evidence="3">AAA+ ATPase domain-containing protein</fullName>
    </recommendedName>
</protein>
<evidence type="ECO:0000313" key="5">
    <source>
        <dbReference type="Proteomes" id="UP000286716"/>
    </source>
</evidence>
<dbReference type="SMART" id="SM00382">
    <property type="entry name" value="AAA"/>
    <property type="match status" value="2"/>
</dbReference>
<evidence type="ECO:0000313" key="4">
    <source>
        <dbReference type="EMBL" id="RSM36041.1"/>
    </source>
</evidence>
<dbReference type="InterPro" id="IPR027417">
    <property type="entry name" value="P-loop_NTPase"/>
</dbReference>
<proteinExistence type="predicted"/>
<accession>A0A428VZ06</accession>
<dbReference type="InterPro" id="IPR003593">
    <property type="entry name" value="AAA+_ATPase"/>
</dbReference>
<evidence type="ECO:0000256" key="1">
    <source>
        <dbReference type="SAM" id="MobiDB-lite"/>
    </source>
</evidence>
<dbReference type="Proteomes" id="UP000286716">
    <property type="component" value="Unassembled WGS sequence"/>
</dbReference>
<feature type="domain" description="AAA+ ATPase" evidence="3">
    <location>
        <begin position="562"/>
        <end position="895"/>
    </location>
</feature>
<evidence type="ECO:0000259" key="3">
    <source>
        <dbReference type="SMART" id="SM00382"/>
    </source>
</evidence>
<dbReference type="SUPFAM" id="SSF52540">
    <property type="entry name" value="P-loop containing nucleoside triphosphate hydrolases"/>
    <property type="match status" value="2"/>
</dbReference>
<feature type="transmembrane region" description="Helical" evidence="2">
    <location>
        <begin position="697"/>
        <end position="720"/>
    </location>
</feature>
<keyword evidence="2" id="KW-1133">Transmembrane helix</keyword>
<keyword evidence="5" id="KW-1185">Reference proteome</keyword>
<gene>
    <name evidence="4" type="ORF">DMA12_41945</name>
</gene>